<proteinExistence type="predicted"/>
<organism evidence="2">
    <name type="scientific">Tetraselmis sp. GSL018</name>
    <dbReference type="NCBI Taxonomy" id="582737"/>
    <lineage>
        <taxon>Eukaryota</taxon>
        <taxon>Viridiplantae</taxon>
        <taxon>Chlorophyta</taxon>
        <taxon>core chlorophytes</taxon>
        <taxon>Chlorodendrophyceae</taxon>
        <taxon>Chlorodendrales</taxon>
        <taxon>Chlorodendraceae</taxon>
        <taxon>Tetraselmis</taxon>
    </lineage>
</organism>
<gene>
    <name evidence="2" type="ORF">TSPGSL018_25210</name>
</gene>
<accession>A0A061QTX2</accession>
<protein>
    <submittedName>
        <fullName evidence="2">Uncharacterized protein</fullName>
    </submittedName>
</protein>
<evidence type="ECO:0000313" key="2">
    <source>
        <dbReference type="EMBL" id="JAC61791.1"/>
    </source>
</evidence>
<name>A0A061QTX2_9CHLO</name>
<sequence>MAFRLPLTSLNVNLSNLPVEDRRFPASQNLKLEDIPKQLDDNDCRFVTSDQQNHKEVHFPFSSREGAGIEQDGTGEVEYFPNMADVSSTEILFSFWEGPVRTFESAGHAFMLTPANKASVQEANADVELESPAELCGKGVGGLWQESEGGSPVPALSPATIELLCGLSLSGSCSGAPTHTSAAVALPPAVLEGLFSPGLDGGGGEGSATPGMTPGPLEPAPGGSGGRPSPFARLQRRFAFATPLTGWSEAASPSPPRQGGAQDGEEYCWGA</sequence>
<feature type="region of interest" description="Disordered" evidence="1">
    <location>
        <begin position="244"/>
        <end position="271"/>
    </location>
</feature>
<feature type="region of interest" description="Disordered" evidence="1">
    <location>
        <begin position="196"/>
        <end position="231"/>
    </location>
</feature>
<dbReference type="AlphaFoldDB" id="A0A061QTX2"/>
<dbReference type="EMBL" id="GBEZ01025278">
    <property type="protein sequence ID" value="JAC61791.1"/>
    <property type="molecule type" value="Transcribed_RNA"/>
</dbReference>
<evidence type="ECO:0000256" key="1">
    <source>
        <dbReference type="SAM" id="MobiDB-lite"/>
    </source>
</evidence>
<reference evidence="2" key="1">
    <citation type="submission" date="2014-05" db="EMBL/GenBank/DDBJ databases">
        <title>The transcriptome of the halophilic microalga Tetraselmis sp. GSL018 isolated from the Great Salt Lake, Utah.</title>
        <authorList>
            <person name="Jinkerson R.E."/>
            <person name="D'Adamo S."/>
            <person name="Posewitz M.C."/>
        </authorList>
    </citation>
    <scope>NUCLEOTIDE SEQUENCE</scope>
    <source>
        <strain evidence="2">GSL018</strain>
    </source>
</reference>